<sequence length="65" mass="7351">MKRKGMMTEFDHFPQCALEMTYSKAIYFNLIPLISSNECHKEIIANTTFITPTAKPTPTHGGSCR</sequence>
<organism evidence="1 2">
    <name type="scientific">Rhizopus delemar (strain RA 99-880 / ATCC MYA-4621 / FGSC 9543 / NRRL 43880)</name>
    <name type="common">Mucormycosis agent</name>
    <name type="synonym">Rhizopus arrhizus var. delemar</name>
    <dbReference type="NCBI Taxonomy" id="246409"/>
    <lineage>
        <taxon>Eukaryota</taxon>
        <taxon>Fungi</taxon>
        <taxon>Fungi incertae sedis</taxon>
        <taxon>Mucoromycota</taxon>
        <taxon>Mucoromycotina</taxon>
        <taxon>Mucoromycetes</taxon>
        <taxon>Mucorales</taxon>
        <taxon>Mucorineae</taxon>
        <taxon>Rhizopodaceae</taxon>
        <taxon>Rhizopus</taxon>
    </lineage>
</organism>
<accession>I1BUX1</accession>
<dbReference type="Proteomes" id="UP000009138">
    <property type="component" value="Unassembled WGS sequence"/>
</dbReference>
<dbReference type="AlphaFoldDB" id="I1BUX1"/>
<name>I1BUX1_RHIO9</name>
<dbReference type="RefSeq" id="XP_067515397.1">
    <property type="nucleotide sequence ID" value="XM_067659296.1"/>
</dbReference>
<reference evidence="1 2" key="1">
    <citation type="journal article" date="2009" name="PLoS Genet.">
        <title>Genomic analysis of the basal lineage fungus Rhizopus oryzae reveals a whole-genome duplication.</title>
        <authorList>
            <person name="Ma L.-J."/>
            <person name="Ibrahim A.S."/>
            <person name="Skory C."/>
            <person name="Grabherr M.G."/>
            <person name="Burger G."/>
            <person name="Butler M."/>
            <person name="Elias M."/>
            <person name="Idnurm A."/>
            <person name="Lang B.F."/>
            <person name="Sone T."/>
            <person name="Abe A."/>
            <person name="Calvo S.E."/>
            <person name="Corrochano L.M."/>
            <person name="Engels R."/>
            <person name="Fu J."/>
            <person name="Hansberg W."/>
            <person name="Kim J.-M."/>
            <person name="Kodira C.D."/>
            <person name="Koehrsen M.J."/>
            <person name="Liu B."/>
            <person name="Miranda-Saavedra D."/>
            <person name="O'Leary S."/>
            <person name="Ortiz-Castellanos L."/>
            <person name="Poulter R."/>
            <person name="Rodriguez-Romero J."/>
            <person name="Ruiz-Herrera J."/>
            <person name="Shen Y.-Q."/>
            <person name="Zeng Q."/>
            <person name="Galagan J."/>
            <person name="Birren B.W."/>
            <person name="Cuomo C.A."/>
            <person name="Wickes B.L."/>
        </authorList>
    </citation>
    <scope>NUCLEOTIDE SEQUENCE [LARGE SCALE GENOMIC DNA]</scope>
    <source>
        <strain evidence="2">RA 99-880 / ATCC MYA-4621 / FGSC 9543 / NRRL 43880</strain>
    </source>
</reference>
<evidence type="ECO:0000313" key="1">
    <source>
        <dbReference type="EMBL" id="EIE80001.1"/>
    </source>
</evidence>
<dbReference type="InParanoid" id="I1BUX1"/>
<dbReference type="GeneID" id="93611677"/>
<gene>
    <name evidence="1" type="ORF">RO3G_04706</name>
</gene>
<protein>
    <submittedName>
        <fullName evidence="1">Uncharacterized protein</fullName>
    </submittedName>
</protein>
<keyword evidence="2" id="KW-1185">Reference proteome</keyword>
<dbReference type="VEuPathDB" id="FungiDB:RO3G_04706"/>
<dbReference type="EMBL" id="CH476734">
    <property type="protein sequence ID" value="EIE80001.1"/>
    <property type="molecule type" value="Genomic_DNA"/>
</dbReference>
<proteinExistence type="predicted"/>
<evidence type="ECO:0000313" key="2">
    <source>
        <dbReference type="Proteomes" id="UP000009138"/>
    </source>
</evidence>